<evidence type="ECO:0000313" key="2">
    <source>
        <dbReference type="Proteomes" id="UP000245250"/>
    </source>
</evidence>
<dbReference type="Proteomes" id="UP000245250">
    <property type="component" value="Chromosome"/>
</dbReference>
<accession>A0A2S1YJ71</accession>
<dbReference type="EMBL" id="CP029255">
    <property type="protein sequence ID" value="AWK04124.1"/>
    <property type="molecule type" value="Genomic_DNA"/>
</dbReference>
<dbReference type="RefSeq" id="WP_109191645.1">
    <property type="nucleotide sequence ID" value="NZ_CP029255.1"/>
</dbReference>
<protein>
    <submittedName>
        <fullName evidence="1">Uncharacterized protein</fullName>
    </submittedName>
</protein>
<dbReference type="KEGG" id="fcr:HYN56_07715"/>
<gene>
    <name evidence="1" type="ORF">HYN56_07715</name>
</gene>
<evidence type="ECO:0000313" key="1">
    <source>
        <dbReference type="EMBL" id="AWK04124.1"/>
    </source>
</evidence>
<sequence length="61" mass="7070">MNTLDINTIAFQYLLRNNSLNNNTEESSETVKYNPEQSVKTQKSLLFHLYDLEEAAEDLFA</sequence>
<dbReference type="OrthoDB" id="1366820at2"/>
<reference evidence="1 2" key="1">
    <citation type="submission" date="2018-05" db="EMBL/GenBank/DDBJ databases">
        <title>Genome sequencing of Flavobacterium sp. HYN0056.</title>
        <authorList>
            <person name="Yi H."/>
            <person name="Baek C."/>
        </authorList>
    </citation>
    <scope>NUCLEOTIDE SEQUENCE [LARGE SCALE GENOMIC DNA]</scope>
    <source>
        <strain evidence="1 2">HYN0056</strain>
    </source>
</reference>
<proteinExistence type="predicted"/>
<dbReference type="AlphaFoldDB" id="A0A2S1YJ71"/>
<keyword evidence="2" id="KW-1185">Reference proteome</keyword>
<organism evidence="1 2">
    <name type="scientific">Flavobacterium crocinum</name>
    <dbReference type="NCBI Taxonomy" id="2183896"/>
    <lineage>
        <taxon>Bacteria</taxon>
        <taxon>Pseudomonadati</taxon>
        <taxon>Bacteroidota</taxon>
        <taxon>Flavobacteriia</taxon>
        <taxon>Flavobacteriales</taxon>
        <taxon>Flavobacteriaceae</taxon>
        <taxon>Flavobacterium</taxon>
    </lineage>
</organism>
<name>A0A2S1YJ71_9FLAO</name>